<evidence type="ECO:0008006" key="3">
    <source>
        <dbReference type="Google" id="ProtNLM"/>
    </source>
</evidence>
<accession>A0AA91PGR7</accession>
<gene>
    <name evidence="1" type="ORF">B8W67_02600</name>
</gene>
<sequence length="134" mass="14557">MQRLGGAVLLQGQSVVDAVYLLAQGIRAAQRDGYPTARFEGLRRAMVAAYEFQSEAAMSATRHGDVAAEVDSSQSQCELISTTEAASIAGLTVRQMQRWAQRGLGKKVGTRWLIDSDLLTAELAARRTEERSAE</sequence>
<dbReference type="AlphaFoldDB" id="A0AA91PGR7"/>
<name>A0AA91PGR7_9MYCO</name>
<reference evidence="1 2" key="1">
    <citation type="submission" date="2017-04" db="EMBL/GenBank/DDBJ databases">
        <title>The new phylogeny of genus Mycobacterium.</title>
        <authorList>
            <person name="Tortoli E."/>
            <person name="Trovato A."/>
            <person name="Cirillo D.M."/>
        </authorList>
    </citation>
    <scope>NUCLEOTIDE SEQUENCE [LARGE SCALE GENOMIC DNA]</scope>
    <source>
        <strain evidence="1 2">KCTC 19819</strain>
    </source>
</reference>
<dbReference type="Proteomes" id="UP000193577">
    <property type="component" value="Unassembled WGS sequence"/>
</dbReference>
<evidence type="ECO:0000313" key="2">
    <source>
        <dbReference type="Proteomes" id="UP000193577"/>
    </source>
</evidence>
<dbReference type="EMBL" id="NCXO01000004">
    <property type="protein sequence ID" value="OSC35309.1"/>
    <property type="molecule type" value="Genomic_DNA"/>
</dbReference>
<protein>
    <recommendedName>
        <fullName evidence="3">Helix-turn-helix domain-containing protein</fullName>
    </recommendedName>
</protein>
<organism evidence="1 2">
    <name type="scientific">Mycolicibacillus koreensis</name>
    <dbReference type="NCBI Taxonomy" id="1069220"/>
    <lineage>
        <taxon>Bacteria</taxon>
        <taxon>Bacillati</taxon>
        <taxon>Actinomycetota</taxon>
        <taxon>Actinomycetes</taxon>
        <taxon>Mycobacteriales</taxon>
        <taxon>Mycobacteriaceae</taxon>
        <taxon>Mycolicibacillus</taxon>
    </lineage>
</organism>
<proteinExistence type="predicted"/>
<keyword evidence="2" id="KW-1185">Reference proteome</keyword>
<evidence type="ECO:0000313" key="1">
    <source>
        <dbReference type="EMBL" id="OSC35309.1"/>
    </source>
</evidence>
<comment type="caution">
    <text evidence="1">The sequence shown here is derived from an EMBL/GenBank/DDBJ whole genome shotgun (WGS) entry which is preliminary data.</text>
</comment>